<dbReference type="Proteomes" id="UP000053342">
    <property type="component" value="Unassembled WGS sequence"/>
</dbReference>
<evidence type="ECO:0000256" key="2">
    <source>
        <dbReference type="ARBA" id="ARBA00009549"/>
    </source>
</evidence>
<evidence type="ECO:0000256" key="6">
    <source>
        <dbReference type="ARBA" id="ARBA00022776"/>
    </source>
</evidence>
<dbReference type="STRING" id="215243.A0A0D2DDM1"/>
<dbReference type="RefSeq" id="XP_016261364.1">
    <property type="nucleotide sequence ID" value="XM_016407884.1"/>
</dbReference>
<gene>
    <name evidence="10" type="ORF">PV06_06731</name>
</gene>
<protein>
    <recommendedName>
        <fullName evidence="9">TOG domain-containing protein</fullName>
    </recommendedName>
</protein>
<dbReference type="VEuPathDB" id="FungiDB:PV06_06731"/>
<accession>A0A0D2DDM1</accession>
<dbReference type="InterPro" id="IPR034085">
    <property type="entry name" value="TOG"/>
</dbReference>
<feature type="compositionally biased region" description="Polar residues" evidence="8">
    <location>
        <begin position="379"/>
        <end position="388"/>
    </location>
</feature>
<dbReference type="InterPro" id="IPR011989">
    <property type="entry name" value="ARM-like"/>
</dbReference>
<dbReference type="GO" id="GO:0005876">
    <property type="term" value="C:spindle microtubule"/>
    <property type="evidence" value="ECO:0007669"/>
    <property type="project" value="TreeGrafter"/>
</dbReference>
<dbReference type="GO" id="GO:0090307">
    <property type="term" value="P:mitotic spindle assembly"/>
    <property type="evidence" value="ECO:0007669"/>
    <property type="project" value="TreeGrafter"/>
</dbReference>
<evidence type="ECO:0000256" key="3">
    <source>
        <dbReference type="ARBA" id="ARBA00011375"/>
    </source>
</evidence>
<evidence type="ECO:0000259" key="9">
    <source>
        <dbReference type="SMART" id="SM01349"/>
    </source>
</evidence>
<dbReference type="PANTHER" id="PTHR21567:SF9">
    <property type="entry name" value="CLIP-ASSOCIATING PROTEIN"/>
    <property type="match status" value="1"/>
</dbReference>
<comment type="similarity">
    <text evidence="2">Belongs to the CLASP family.</text>
</comment>
<feature type="region of interest" description="Disordered" evidence="8">
    <location>
        <begin position="534"/>
        <end position="589"/>
    </location>
</feature>
<name>A0A0D2DDM1_9EURO</name>
<dbReference type="SMART" id="SM01349">
    <property type="entry name" value="TOG"/>
    <property type="match status" value="1"/>
</dbReference>
<dbReference type="OrthoDB" id="10259902at2759"/>
<dbReference type="GO" id="GO:0005815">
    <property type="term" value="C:microtubule organizing center"/>
    <property type="evidence" value="ECO:0007669"/>
    <property type="project" value="TreeGrafter"/>
</dbReference>
<dbReference type="HOGENOM" id="CLU_016100_0_0_1"/>
<dbReference type="Gene3D" id="1.25.10.10">
    <property type="entry name" value="Leucine-rich Repeat Variant"/>
    <property type="match status" value="1"/>
</dbReference>
<feature type="compositionally biased region" description="Basic and acidic residues" evidence="8">
    <location>
        <begin position="434"/>
        <end position="445"/>
    </location>
</feature>
<keyword evidence="6" id="KW-0131">Cell cycle</keyword>
<feature type="compositionally biased region" description="Polar residues" evidence="8">
    <location>
        <begin position="319"/>
        <end position="332"/>
    </location>
</feature>
<reference evidence="10 11" key="1">
    <citation type="submission" date="2015-01" db="EMBL/GenBank/DDBJ databases">
        <title>The Genome Sequence of Exophiala oligosperma CBS72588.</title>
        <authorList>
            <consortium name="The Broad Institute Genomics Platform"/>
            <person name="Cuomo C."/>
            <person name="de Hoog S."/>
            <person name="Gorbushina A."/>
            <person name="Stielow B."/>
            <person name="Teixiera M."/>
            <person name="Abouelleil A."/>
            <person name="Chapman S.B."/>
            <person name="Priest M."/>
            <person name="Young S.K."/>
            <person name="Wortman J."/>
            <person name="Nusbaum C."/>
            <person name="Birren B."/>
        </authorList>
    </citation>
    <scope>NUCLEOTIDE SEQUENCE [LARGE SCALE GENOMIC DNA]</scope>
    <source>
        <strain evidence="10 11">CBS 72588</strain>
    </source>
</reference>
<keyword evidence="6" id="KW-0498">Mitosis</keyword>
<dbReference type="PANTHER" id="PTHR21567">
    <property type="entry name" value="CLASP"/>
    <property type="match status" value="1"/>
</dbReference>
<evidence type="ECO:0000313" key="11">
    <source>
        <dbReference type="Proteomes" id="UP000053342"/>
    </source>
</evidence>
<dbReference type="InterPro" id="IPR024395">
    <property type="entry name" value="CLASP_N_dom"/>
</dbReference>
<dbReference type="InterPro" id="IPR016024">
    <property type="entry name" value="ARM-type_fold"/>
</dbReference>
<dbReference type="GO" id="GO:0051301">
    <property type="term" value="P:cell division"/>
    <property type="evidence" value="ECO:0007669"/>
    <property type="project" value="UniProtKB-KW"/>
</dbReference>
<dbReference type="GeneID" id="27358805"/>
<dbReference type="SUPFAM" id="SSF48371">
    <property type="entry name" value="ARM repeat"/>
    <property type="match status" value="1"/>
</dbReference>
<feature type="domain" description="TOG" evidence="9">
    <location>
        <begin position="8"/>
        <end position="242"/>
    </location>
</feature>
<proteinExistence type="inferred from homology"/>
<dbReference type="EMBL" id="KN847337">
    <property type="protein sequence ID" value="KIW41148.1"/>
    <property type="molecule type" value="Genomic_DNA"/>
</dbReference>
<comment type="subcellular location">
    <subcellularLocation>
        <location evidence="1">Cytoplasm</location>
        <location evidence="1">Cytoskeleton</location>
        <location evidence="1">Spindle</location>
    </subcellularLocation>
</comment>
<keyword evidence="5" id="KW-0493">Microtubule</keyword>
<dbReference type="GO" id="GO:1990023">
    <property type="term" value="C:mitotic spindle midzone"/>
    <property type="evidence" value="ECO:0007669"/>
    <property type="project" value="TreeGrafter"/>
</dbReference>
<evidence type="ECO:0000256" key="7">
    <source>
        <dbReference type="ARBA" id="ARBA00024889"/>
    </source>
</evidence>
<feature type="compositionally biased region" description="Basic and acidic residues" evidence="8">
    <location>
        <begin position="290"/>
        <end position="317"/>
    </location>
</feature>
<evidence type="ECO:0000256" key="4">
    <source>
        <dbReference type="ARBA" id="ARBA00022618"/>
    </source>
</evidence>
<evidence type="ECO:0000313" key="10">
    <source>
        <dbReference type="EMBL" id="KIW41148.1"/>
    </source>
</evidence>
<keyword evidence="11" id="KW-1185">Reference proteome</keyword>
<comment type="function">
    <text evidence="7">Microtubule binding protein that promotes the stabilization of dynamic microtubules. Required for mitotic spindle formation.</text>
</comment>
<keyword evidence="4" id="KW-0132">Cell division</keyword>
<dbReference type="GO" id="GO:0008017">
    <property type="term" value="F:microtubule binding"/>
    <property type="evidence" value="ECO:0007669"/>
    <property type="project" value="TreeGrafter"/>
</dbReference>
<evidence type="ECO:0000256" key="5">
    <source>
        <dbReference type="ARBA" id="ARBA00022701"/>
    </source>
</evidence>
<dbReference type="GO" id="GO:0005881">
    <property type="term" value="C:cytoplasmic microtubule"/>
    <property type="evidence" value="ECO:0007669"/>
    <property type="project" value="TreeGrafter"/>
</dbReference>
<feature type="compositionally biased region" description="Polar residues" evidence="8">
    <location>
        <begin position="446"/>
        <end position="456"/>
    </location>
</feature>
<evidence type="ECO:0000256" key="1">
    <source>
        <dbReference type="ARBA" id="ARBA00004186"/>
    </source>
</evidence>
<feature type="compositionally biased region" description="Basic and acidic residues" evidence="8">
    <location>
        <begin position="479"/>
        <end position="488"/>
    </location>
</feature>
<feature type="compositionally biased region" description="Polar residues" evidence="8">
    <location>
        <begin position="409"/>
        <end position="426"/>
    </location>
</feature>
<organism evidence="10 11">
    <name type="scientific">Exophiala oligosperma</name>
    <dbReference type="NCBI Taxonomy" id="215243"/>
    <lineage>
        <taxon>Eukaryota</taxon>
        <taxon>Fungi</taxon>
        <taxon>Dikarya</taxon>
        <taxon>Ascomycota</taxon>
        <taxon>Pezizomycotina</taxon>
        <taxon>Eurotiomycetes</taxon>
        <taxon>Chaetothyriomycetidae</taxon>
        <taxon>Chaetothyriales</taxon>
        <taxon>Herpotrichiellaceae</taxon>
        <taxon>Exophiala</taxon>
    </lineage>
</organism>
<comment type="subunit">
    <text evidence="3">Interacts with microtubules.</text>
</comment>
<dbReference type="Pfam" id="PF12348">
    <property type="entry name" value="CLASP_N"/>
    <property type="match status" value="1"/>
</dbReference>
<feature type="compositionally biased region" description="Low complexity" evidence="8">
    <location>
        <begin position="570"/>
        <end position="579"/>
    </location>
</feature>
<sequence>MLGKTYVDVLNLLQYEFTLPETEETWKRRQDLLSQLCDIFENRRENVPLPKDFVERVKAILPSIVEAVSSERTTLSSQACRTVSQIARNLDHQLQPQLDILLPALIAHCGSTKSVNQKNANDAISTLCKHAGYSSRLFYHITAAFRDKRIPPRTFAPEWLRILLSNYRTQMDAERDGHAAQKAIFQGLTDGQVKVRENSRAVYWEFAKYDAQGARMIMGGLNSHAQAALRDDAHNPDKPAKPVRVPRPDSALAQIKAQSKQRMQHRGYTPASVKQDDLAFGSMEGINPTPDEKQSALKAAHEHTKDKHTQEIAHHPETVANSRHGSRPNSQKSSKDSKFETAKDTKSASPQTAHGDARPLLSAPVRRGRIVATPIAPVSHTSHTSQRPGSRGEPGKKTTDKTSTEKSSGRQTPISHTNKDSVSSTASHHRKTVSRHDTIRAEAKELTTSTHGTNGKRNGRQTPVIAEDKESPTPANLESAKRDERSVPHVVEEKYMSAPAAYKDILKENVPTEQGPFASTLPLRPVQIFAPEMQMPPPEHPSDRTNPIEYIPDGKENTNIISKQGHKSPTRSSHQSPSRSPKRSPVRRNSIASAKKSLATAMEFLRHGTLDALGYRRLRKLIESHPSVLITRQSQFNELFELLISNLTSIDEIAEPREKRIGNLNHPAYNRHTMVIILVDLFNQYPQYPEPHPGMTLCALIVARSNHGSGWASALAAIDMTALNLCNSTPHPLPAIDAVLDTLQSVEAIINASDPINTPDSNVTQLLNSLRSVASDFGPDKPQFSSRLPLVLAFGLNVLVFLLDRVTALGQTLYTIQEDRLASYAERLLSTYASLMRRNIIDFCSALHHIIKPERRFYNYFSKESDKNLIHYYVAGASGTLSGSFGSTSRAVMPEEDYDYMEEEPSTYDPTSQTSADWKTLGTTLRHGMHGQQIGSPNLNMGVAASTAAPGGSSHNWEVLGTAVDE</sequence>
<evidence type="ECO:0000256" key="8">
    <source>
        <dbReference type="SAM" id="MobiDB-lite"/>
    </source>
</evidence>
<dbReference type="AlphaFoldDB" id="A0A0D2DDM1"/>
<dbReference type="GO" id="GO:0060172">
    <property type="term" value="P:astral microtubule depolymerization"/>
    <property type="evidence" value="ECO:0007669"/>
    <property type="project" value="TreeGrafter"/>
</dbReference>
<feature type="compositionally biased region" description="Basic and acidic residues" evidence="8">
    <location>
        <begin position="333"/>
        <end position="346"/>
    </location>
</feature>
<feature type="region of interest" description="Disordered" evidence="8">
    <location>
        <begin position="255"/>
        <end position="488"/>
    </location>
</feature>
<feature type="compositionally biased region" description="Basic and acidic residues" evidence="8">
    <location>
        <begin position="393"/>
        <end position="408"/>
    </location>
</feature>